<protein>
    <recommendedName>
        <fullName evidence="4">F-box domain-containing protein</fullName>
    </recommendedName>
</protein>
<organism evidence="2 3">
    <name type="scientific">Orchesella dallaii</name>
    <dbReference type="NCBI Taxonomy" id="48710"/>
    <lineage>
        <taxon>Eukaryota</taxon>
        <taxon>Metazoa</taxon>
        <taxon>Ecdysozoa</taxon>
        <taxon>Arthropoda</taxon>
        <taxon>Hexapoda</taxon>
        <taxon>Collembola</taxon>
        <taxon>Entomobryomorpha</taxon>
        <taxon>Entomobryoidea</taxon>
        <taxon>Orchesellidae</taxon>
        <taxon>Orchesellinae</taxon>
        <taxon>Orchesella</taxon>
    </lineage>
</organism>
<comment type="caution">
    <text evidence="2">The sequence shown here is derived from an EMBL/GenBank/DDBJ whole genome shotgun (WGS) entry which is preliminary data.</text>
</comment>
<evidence type="ECO:0000256" key="1">
    <source>
        <dbReference type="SAM" id="MobiDB-lite"/>
    </source>
</evidence>
<name>A0ABP1RU42_9HEXA</name>
<keyword evidence="3" id="KW-1185">Reference proteome</keyword>
<dbReference type="InterPro" id="IPR032675">
    <property type="entry name" value="LRR_dom_sf"/>
</dbReference>
<evidence type="ECO:0008006" key="4">
    <source>
        <dbReference type="Google" id="ProtNLM"/>
    </source>
</evidence>
<proteinExistence type="predicted"/>
<reference evidence="2 3" key="1">
    <citation type="submission" date="2024-08" db="EMBL/GenBank/DDBJ databases">
        <authorList>
            <person name="Cucini C."/>
            <person name="Frati F."/>
        </authorList>
    </citation>
    <scope>NUCLEOTIDE SEQUENCE [LARGE SCALE GENOMIC DNA]</scope>
</reference>
<sequence length="609" mass="70100">MEGPRASCSNRIVPSSDQPVGSNQNPMLIHEVTRNMFTVIPFQLEEFKKLRQVCHLWNDYAAPVMYENAWLKLEEGSTVTLFYGNRRSEFDLLDSILLWLEEPSEPLKFLEKTLKFRKYLIIDKVMNLTRRPRGDHFKFWDKFGPLMTHLELSECFLSPNDLRKIVIEMTPNLKVLKLNRNHMINYVSTLPDALIRDLVWEEGFRPQQTNKHLTQLTIINDGTPQGFSINWIDLISHFPNIKTLKLGLHDRWHFYGVRYLEQFFQAMILVRQNCGQHYLARLEHLDIIENPHMFIDEQPSEIPNLLRQISFPLKALALDIGGRLTEMGIITLETILELHSTTLQNLTVFRKSLWPKLSRFPYSHLPQLTQLILIGSTLENLCFLRNLPNLEMLVMLDGKSEIGVLNLKKEWSTTLSSSKLVNENPTSAHPLLRVVEKTNFYSRELKGLVLPNLKAFIIGEEFCNKEQITKLAALMPNVRTLQLGMGNDGFRMVCKYWGQLEHLDINPMDVNEEGIFGIKNGKRYCLPNITDLKSLKSISLGFSSAMRGMLEENLKNRDVTAPILLPNLEAALSGRAIEVYRQVTLPNSGIAPGMLSPRSRDNIGIRELL</sequence>
<dbReference type="Proteomes" id="UP001642540">
    <property type="component" value="Unassembled WGS sequence"/>
</dbReference>
<gene>
    <name evidence="2" type="ORF">ODALV1_LOCUS26176</name>
</gene>
<evidence type="ECO:0000313" key="3">
    <source>
        <dbReference type="Proteomes" id="UP001642540"/>
    </source>
</evidence>
<dbReference type="SUPFAM" id="SSF52047">
    <property type="entry name" value="RNI-like"/>
    <property type="match status" value="1"/>
</dbReference>
<dbReference type="Gene3D" id="3.80.10.10">
    <property type="entry name" value="Ribonuclease Inhibitor"/>
    <property type="match status" value="1"/>
</dbReference>
<evidence type="ECO:0000313" key="2">
    <source>
        <dbReference type="EMBL" id="CAL8135861.1"/>
    </source>
</evidence>
<feature type="region of interest" description="Disordered" evidence="1">
    <location>
        <begin position="1"/>
        <end position="24"/>
    </location>
</feature>
<dbReference type="EMBL" id="CAXLJM020000109">
    <property type="protein sequence ID" value="CAL8135861.1"/>
    <property type="molecule type" value="Genomic_DNA"/>
</dbReference>
<accession>A0ABP1RU42</accession>
<feature type="compositionally biased region" description="Polar residues" evidence="1">
    <location>
        <begin position="7"/>
        <end position="24"/>
    </location>
</feature>